<comment type="catalytic activity">
    <reaction evidence="1">
        <text>S-ubiquitinyl-[E2 ubiquitin-conjugating enzyme]-L-cysteine + [acceptor protein]-L-lysine = [E2 ubiquitin-conjugating enzyme]-L-cysteine + N(6)-ubiquitinyl-[acceptor protein]-L-lysine.</text>
        <dbReference type="EC" id="2.3.2.26"/>
    </reaction>
</comment>
<feature type="region of interest" description="Disordered" evidence="13">
    <location>
        <begin position="1063"/>
        <end position="1082"/>
    </location>
</feature>
<feature type="region of interest" description="Disordered" evidence="13">
    <location>
        <begin position="2079"/>
        <end position="2144"/>
    </location>
</feature>
<evidence type="ECO:0000256" key="2">
    <source>
        <dbReference type="ARBA" id="ARBA00004123"/>
    </source>
</evidence>
<dbReference type="PROSITE" id="PS50237">
    <property type="entry name" value="HECT"/>
    <property type="match status" value="1"/>
</dbReference>
<keyword evidence="10" id="KW-0539">Nucleus</keyword>
<dbReference type="PROSITE" id="PS50330">
    <property type="entry name" value="UIM"/>
    <property type="match status" value="1"/>
</dbReference>
<feature type="compositionally biased region" description="Polar residues" evidence="13">
    <location>
        <begin position="749"/>
        <end position="759"/>
    </location>
</feature>
<evidence type="ECO:0000256" key="7">
    <source>
        <dbReference type="ARBA" id="ARBA00022763"/>
    </source>
</evidence>
<dbReference type="InterPro" id="IPR010309">
    <property type="entry name" value="E3_Ub_ligase_DUF908"/>
</dbReference>
<feature type="region of interest" description="Disordered" evidence="13">
    <location>
        <begin position="3202"/>
        <end position="3222"/>
    </location>
</feature>
<feature type="compositionally biased region" description="Polar residues" evidence="13">
    <location>
        <begin position="3735"/>
        <end position="3753"/>
    </location>
</feature>
<dbReference type="Gene3D" id="3.30.720.50">
    <property type="match status" value="1"/>
</dbReference>
<feature type="compositionally biased region" description="Polar residues" evidence="13">
    <location>
        <begin position="4092"/>
        <end position="4101"/>
    </location>
</feature>
<keyword evidence="6" id="KW-0808">Transferase</keyword>
<feature type="region of interest" description="Disordered" evidence="13">
    <location>
        <begin position="2824"/>
        <end position="2920"/>
    </location>
</feature>
<evidence type="ECO:0000256" key="4">
    <source>
        <dbReference type="ARBA" id="ARBA00012485"/>
    </source>
</evidence>
<feature type="compositionally biased region" description="Low complexity" evidence="13">
    <location>
        <begin position="1341"/>
        <end position="1363"/>
    </location>
</feature>
<dbReference type="Gene3D" id="1.10.8.10">
    <property type="entry name" value="DNA helicase RuvA subunit, C-terminal domain"/>
    <property type="match status" value="1"/>
</dbReference>
<dbReference type="InterPro" id="IPR015940">
    <property type="entry name" value="UBA"/>
</dbReference>
<dbReference type="FunFam" id="3.30.720.50:FF:000011">
    <property type="entry name" value="E3 ubiquitin protein ligase URE-B1 variant"/>
    <property type="match status" value="1"/>
</dbReference>
<feature type="compositionally biased region" description="Basic and acidic residues" evidence="13">
    <location>
        <begin position="1467"/>
        <end position="1495"/>
    </location>
</feature>
<dbReference type="InterPro" id="IPR000569">
    <property type="entry name" value="HECT_dom"/>
</dbReference>
<accession>A0A7M7MYZ7</accession>
<organism evidence="17 18">
    <name type="scientific">Strongylocentrotus purpuratus</name>
    <name type="common">Purple sea urchin</name>
    <dbReference type="NCBI Taxonomy" id="7668"/>
    <lineage>
        <taxon>Eukaryota</taxon>
        <taxon>Metazoa</taxon>
        <taxon>Echinodermata</taxon>
        <taxon>Eleutherozoa</taxon>
        <taxon>Echinozoa</taxon>
        <taxon>Echinoidea</taxon>
        <taxon>Euechinoidea</taxon>
        <taxon>Echinacea</taxon>
        <taxon>Camarodonta</taxon>
        <taxon>Echinidea</taxon>
        <taxon>Strongylocentrotidae</taxon>
        <taxon>Strongylocentrotus</taxon>
    </lineage>
</organism>
<dbReference type="Gene3D" id="3.30.2160.10">
    <property type="entry name" value="Hect, E3 ligase catalytic domain"/>
    <property type="match status" value="1"/>
</dbReference>
<evidence type="ECO:0000256" key="10">
    <source>
        <dbReference type="ARBA" id="ARBA00023242"/>
    </source>
</evidence>
<keyword evidence="5" id="KW-0597">Phosphoprotein</keyword>
<feature type="region of interest" description="Disordered" evidence="13">
    <location>
        <begin position="3869"/>
        <end position="3894"/>
    </location>
</feature>
<dbReference type="GO" id="GO:0061630">
    <property type="term" value="F:ubiquitin protein ligase activity"/>
    <property type="evidence" value="ECO:0000318"/>
    <property type="project" value="GO_Central"/>
</dbReference>
<dbReference type="InParanoid" id="A0A7M7MYZ7"/>
<evidence type="ECO:0000259" key="16">
    <source>
        <dbReference type="PROSITE" id="PS50918"/>
    </source>
</evidence>
<dbReference type="Pfam" id="PF02825">
    <property type="entry name" value="WWE"/>
    <property type="match status" value="1"/>
</dbReference>
<dbReference type="Gene3D" id="3.30.2410.10">
    <property type="entry name" value="Hect, E3 ligase catalytic domain"/>
    <property type="match status" value="1"/>
</dbReference>
<feature type="region of interest" description="Disordered" evidence="13">
    <location>
        <begin position="4165"/>
        <end position="4206"/>
    </location>
</feature>
<dbReference type="InterPro" id="IPR016024">
    <property type="entry name" value="ARM-type_fold"/>
</dbReference>
<comment type="subcellular location">
    <subcellularLocation>
        <location evidence="2">Nucleus</location>
    </subcellularLocation>
</comment>
<feature type="compositionally biased region" description="Low complexity" evidence="13">
    <location>
        <begin position="4165"/>
        <end position="4184"/>
    </location>
</feature>
<dbReference type="GO" id="GO:0005737">
    <property type="term" value="C:cytoplasm"/>
    <property type="evidence" value="ECO:0000318"/>
    <property type="project" value="GO_Central"/>
</dbReference>
<feature type="compositionally biased region" description="Basic and acidic residues" evidence="13">
    <location>
        <begin position="2502"/>
        <end position="2517"/>
    </location>
</feature>
<keyword evidence="9" id="KW-0234">DNA repair</keyword>
<dbReference type="Gene3D" id="6.10.250.1630">
    <property type="match status" value="1"/>
</dbReference>
<feature type="domain" description="WWE" evidence="16">
    <location>
        <begin position="1663"/>
        <end position="1740"/>
    </location>
</feature>
<dbReference type="InterPro" id="IPR003903">
    <property type="entry name" value="UIM_dom"/>
</dbReference>
<dbReference type="EnsemblMetazoa" id="XM_030972381">
    <property type="protein sequence ID" value="XP_030828241"/>
    <property type="gene ID" value="LOC575674"/>
</dbReference>
<evidence type="ECO:0000259" key="15">
    <source>
        <dbReference type="PROSITE" id="PS50237"/>
    </source>
</evidence>
<evidence type="ECO:0000256" key="13">
    <source>
        <dbReference type="SAM" id="MobiDB-lite"/>
    </source>
</evidence>
<comment type="pathway">
    <text evidence="3">Protein modification; protein ubiquitination.</text>
</comment>
<feature type="compositionally biased region" description="Basic and acidic residues" evidence="13">
    <location>
        <begin position="1067"/>
        <end position="1078"/>
    </location>
</feature>
<feature type="region of interest" description="Disordered" evidence="13">
    <location>
        <begin position="3627"/>
        <end position="3653"/>
    </location>
</feature>
<feature type="domain" description="UBA" evidence="14">
    <location>
        <begin position="1389"/>
        <end position="1428"/>
    </location>
</feature>
<dbReference type="GO" id="GO:0008270">
    <property type="term" value="F:zinc ion binding"/>
    <property type="evidence" value="ECO:0007669"/>
    <property type="project" value="InterPro"/>
</dbReference>
<feature type="compositionally biased region" description="Acidic residues" evidence="13">
    <location>
        <begin position="762"/>
        <end position="773"/>
    </location>
</feature>
<dbReference type="Gene3D" id="3.90.1750.10">
    <property type="entry name" value="Hect, E3 ligase catalytic domains"/>
    <property type="match status" value="1"/>
</dbReference>
<evidence type="ECO:0000256" key="9">
    <source>
        <dbReference type="ARBA" id="ARBA00023204"/>
    </source>
</evidence>
<dbReference type="UniPathway" id="UPA00143"/>
<evidence type="ECO:0000313" key="17">
    <source>
        <dbReference type="EnsemblMetazoa" id="XP_030828241"/>
    </source>
</evidence>
<feature type="region of interest" description="Disordered" evidence="13">
    <location>
        <begin position="3148"/>
        <end position="3171"/>
    </location>
</feature>
<feature type="region of interest" description="Disordered" evidence="13">
    <location>
        <begin position="3570"/>
        <end position="3605"/>
    </location>
</feature>
<dbReference type="GeneID" id="575674"/>
<feature type="region of interest" description="Disordered" evidence="13">
    <location>
        <begin position="1457"/>
        <end position="1495"/>
    </location>
</feature>
<feature type="compositionally biased region" description="Polar residues" evidence="13">
    <location>
        <begin position="3996"/>
        <end position="4014"/>
    </location>
</feature>
<feature type="region of interest" description="Disordered" evidence="13">
    <location>
        <begin position="1736"/>
        <end position="1794"/>
    </location>
</feature>
<dbReference type="Pfam" id="PF00627">
    <property type="entry name" value="UBA"/>
    <property type="match status" value="1"/>
</dbReference>
<dbReference type="InterPro" id="IPR010314">
    <property type="entry name" value="E3_Ub_ligase_DUF913"/>
</dbReference>
<keyword evidence="18" id="KW-1185">Reference proteome</keyword>
<dbReference type="GO" id="GO:0016567">
    <property type="term" value="P:protein ubiquitination"/>
    <property type="evidence" value="ECO:0007669"/>
    <property type="project" value="UniProtKB-UniPathway"/>
</dbReference>
<dbReference type="Pfam" id="PF06025">
    <property type="entry name" value="DUF913"/>
    <property type="match status" value="1"/>
</dbReference>
<dbReference type="SUPFAM" id="SSF56204">
    <property type="entry name" value="Hect, E3 ligase catalytic domain"/>
    <property type="match status" value="1"/>
</dbReference>
<dbReference type="Pfam" id="PF06012">
    <property type="entry name" value="DUF908"/>
    <property type="match status" value="1"/>
</dbReference>
<keyword evidence="7" id="KW-0227">DNA damage</keyword>
<evidence type="ECO:0000256" key="11">
    <source>
        <dbReference type="ARBA" id="ARBA00034494"/>
    </source>
</evidence>
<dbReference type="GO" id="GO:0005634">
    <property type="term" value="C:nucleus"/>
    <property type="evidence" value="ECO:0000318"/>
    <property type="project" value="GO_Central"/>
</dbReference>
<dbReference type="EC" id="2.3.2.26" evidence="4"/>
<dbReference type="SUPFAM" id="SSF117839">
    <property type="entry name" value="WWE domain"/>
    <property type="match status" value="1"/>
</dbReference>
<dbReference type="Pfam" id="PF14377">
    <property type="entry name" value="UBM"/>
    <property type="match status" value="3"/>
</dbReference>
<dbReference type="InterPro" id="IPR004170">
    <property type="entry name" value="WWE_dom"/>
</dbReference>
<feature type="compositionally biased region" description="Low complexity" evidence="13">
    <location>
        <begin position="3570"/>
        <end position="3579"/>
    </location>
</feature>
<dbReference type="RefSeq" id="XP_030828241.1">
    <property type="nucleotide sequence ID" value="XM_030972381.1"/>
</dbReference>
<evidence type="ECO:0000256" key="1">
    <source>
        <dbReference type="ARBA" id="ARBA00000885"/>
    </source>
</evidence>
<feature type="compositionally biased region" description="Polar residues" evidence="13">
    <location>
        <begin position="495"/>
        <end position="510"/>
    </location>
</feature>
<dbReference type="InterPro" id="IPR025527">
    <property type="entry name" value="HUWE1/Rev1_UBM"/>
</dbReference>
<feature type="region of interest" description="Disordered" evidence="13">
    <location>
        <begin position="482"/>
        <end position="538"/>
    </location>
</feature>
<evidence type="ECO:0000256" key="12">
    <source>
        <dbReference type="PROSITE-ProRule" id="PRU00104"/>
    </source>
</evidence>
<reference evidence="17" key="2">
    <citation type="submission" date="2021-01" db="UniProtKB">
        <authorList>
            <consortium name="EnsemblMetazoa"/>
        </authorList>
    </citation>
    <scope>IDENTIFICATION</scope>
</reference>
<feature type="compositionally biased region" description="Basic and acidic residues" evidence="13">
    <location>
        <begin position="1746"/>
        <end position="1770"/>
    </location>
</feature>
<feature type="region of interest" description="Disordered" evidence="13">
    <location>
        <begin position="3247"/>
        <end position="3268"/>
    </location>
</feature>
<evidence type="ECO:0000256" key="8">
    <source>
        <dbReference type="ARBA" id="ARBA00022786"/>
    </source>
</evidence>
<feature type="compositionally biased region" description="Basic and acidic residues" evidence="13">
    <location>
        <begin position="2877"/>
        <end position="2888"/>
    </location>
</feature>
<feature type="region of interest" description="Disordered" evidence="13">
    <location>
        <begin position="3731"/>
        <end position="3790"/>
    </location>
</feature>
<keyword evidence="8 12" id="KW-0833">Ubl conjugation pathway</keyword>
<feature type="compositionally biased region" description="Acidic residues" evidence="13">
    <location>
        <begin position="2518"/>
        <end position="2582"/>
    </location>
</feature>
<dbReference type="FunFam" id="3.30.2160.10:FF:000007">
    <property type="entry name" value="E3 ubiquitin-protein ligase HUWE1 isoform X2"/>
    <property type="match status" value="1"/>
</dbReference>
<feature type="active site" description="Glycyl thioester intermediate" evidence="12">
    <location>
        <position position="4617"/>
    </location>
</feature>
<dbReference type="FunFam" id="3.90.1750.10:FF:000003">
    <property type="entry name" value="E3 ubiquitin-protein ligase UPL1"/>
    <property type="match status" value="1"/>
</dbReference>
<feature type="compositionally biased region" description="Low complexity" evidence="13">
    <location>
        <begin position="4015"/>
        <end position="4038"/>
    </location>
</feature>
<dbReference type="SUPFAM" id="SSF46934">
    <property type="entry name" value="UBA-like"/>
    <property type="match status" value="1"/>
</dbReference>
<proteinExistence type="inferred from homology"/>
<feature type="compositionally biased region" description="Low complexity" evidence="13">
    <location>
        <begin position="3202"/>
        <end position="3213"/>
    </location>
</feature>
<dbReference type="Proteomes" id="UP000007110">
    <property type="component" value="Unassembled WGS sequence"/>
</dbReference>
<dbReference type="InterPro" id="IPR050409">
    <property type="entry name" value="E3_ubiq-protein_ligase"/>
</dbReference>
<dbReference type="InterPro" id="IPR018123">
    <property type="entry name" value="WWE-dom_subgr"/>
</dbReference>
<feature type="domain" description="HECT" evidence="15">
    <location>
        <begin position="4314"/>
        <end position="4650"/>
    </location>
</feature>
<feature type="region of interest" description="Disordered" evidence="13">
    <location>
        <begin position="2499"/>
        <end position="2582"/>
    </location>
</feature>
<dbReference type="Pfam" id="PF00632">
    <property type="entry name" value="HECT"/>
    <property type="match status" value="1"/>
</dbReference>
<comment type="similarity">
    <text evidence="11">Belongs to the UPL family. TOM1/PTR1 subfamily.</text>
</comment>
<dbReference type="InterPro" id="IPR037197">
    <property type="entry name" value="WWE_dom_sf"/>
</dbReference>
<evidence type="ECO:0000256" key="6">
    <source>
        <dbReference type="ARBA" id="ARBA00022679"/>
    </source>
</evidence>
<feature type="compositionally biased region" description="Polar residues" evidence="13">
    <location>
        <begin position="2903"/>
        <end position="2912"/>
    </location>
</feature>
<dbReference type="PANTHER" id="PTHR11254:SF67">
    <property type="entry name" value="E3 UBIQUITIN-PROTEIN LIGASE HUWE1"/>
    <property type="match status" value="1"/>
</dbReference>
<reference evidence="18" key="1">
    <citation type="submission" date="2015-02" db="EMBL/GenBank/DDBJ databases">
        <title>Genome sequencing for Strongylocentrotus purpuratus.</title>
        <authorList>
            <person name="Murali S."/>
            <person name="Liu Y."/>
            <person name="Vee V."/>
            <person name="English A."/>
            <person name="Wang M."/>
            <person name="Skinner E."/>
            <person name="Han Y."/>
            <person name="Muzny D.M."/>
            <person name="Worley K.C."/>
            <person name="Gibbs R.A."/>
        </authorList>
    </citation>
    <scope>NUCLEOTIDE SEQUENCE</scope>
</reference>
<feature type="compositionally biased region" description="Low complexity" evidence="13">
    <location>
        <begin position="3883"/>
        <end position="3894"/>
    </location>
</feature>
<feature type="region of interest" description="Disordered" evidence="13">
    <location>
        <begin position="3996"/>
        <end position="4114"/>
    </location>
</feature>
<dbReference type="SMART" id="SM00119">
    <property type="entry name" value="HECTc"/>
    <property type="match status" value="1"/>
</dbReference>
<dbReference type="GO" id="GO:0006511">
    <property type="term" value="P:ubiquitin-dependent protein catabolic process"/>
    <property type="evidence" value="ECO:0000318"/>
    <property type="project" value="GO_Central"/>
</dbReference>
<sequence length="4650" mass="507110">MKIDRSKLKKSTSEVPFDCQALIERLKTSNDLLSELQGIKSWNYGKCELYHWVDVLDRFDGILEDGCSAPPDQPWRLSCDQSQNTRLRDSVHSVLTFTALLIEHSFSRHLYSSVEHLTTLLASSDMNTVLAVLNLVYVFSKRSNFLIKLGAEKRKELFSRLTYLAESWGGKENGFGLAECCKKTSKQGIPPSATTLHFEFYSENPAEEKVSSKKHSVQAVTVLHLEHVDKLAHDPVDIMEDQLSQHNVPKDKLMLLFTHIRLAHCFSNHQKRLQCVQARLQALSVLVYSSAIQEISSSLLYSGLIEELVDVLQLEDVKLVDIKSASLRTLTSVIHLDRNPELISIIDATGAASYHGFLPVMVRQCIQAMIDPNMESFPHSLATSLFSFLYHLASYETGGEALVSCGMMESLLKVIKWPGEDEQLHTTFVTRAVRVVDLITNLDMAAFQTHGGLSTFINRLEHEIGICRRDVPYVIKPTIRTSQDAIHSAPPSPFSEDSTTMETDSPSDGQRVNEGASTSSGTGKEEGGSRPKKGRSATQCFPQRAALLKSMLNFLKKAIQDPSFSDSIRHVMDGSLPSSLKHIISNAEYYSASLFLLACELVTVYVFQEPSLLSSLQDTGLTDVMLHALLIKDVPATKEVLGSLPNIFSALCLNSRGLDAFNQCKPFEKLFKVLLSPVYLPAMRRRRTNDALGDTASSLGSAMDELMRHQPSLKDHAMMAIIKLMEDICSMGHNPNIVCSRSAVKAKTPASNQSQATNGDDTSSDDEDEEDEVPTSVREQESKMVTPVQPQSTDPNEKTPVPLMDYILNVMKFVEAILCNNATDDHCWEFVSHRGLEPLLKFLRLPNLPIDFPTSSACQSVASVCKAILSLARESGVLKEGLLMLKEELTALKPLQLPLEPPGGSILLRELVNSPNFTGAPLGAPTTPLLRAMVSAHSYVTMLVHVCRVGQTDVRTISVNQWGSDLGQEVLRHLSHLYISLVWESIVLLALFTPGTLPEGCELGKLEREKLLPKDFTKDSSDATTSAASASTSKSDSNARTSEIDPVIESASTLMDVSDALSTMEVDDSKEGAKDPKARPKPNAQMLQLVKQAMPVLYAPSRLGKALSELFGLLVKLCVGSSVRQRSRQHLHPNPSPPSEAARNTAKVLMELLLNSLSWTPPPASPLPKFRVTFYICAVSFASPMLFDEKKNPYHLMLQKFVSTGAHAALFDAFHWAVTMGGKMRASECMEHPDLPEGTGEFIDAWLSLIEKLVNPESVLDSPHAMPAKGTVPGYTPFNPVQFLINTHKSAFNVIMNLWGCRSLKSLGNHTAESLLAILCHIVRGESVIAERVKQAKSEEAGSSAAEGSSTGGPSTSSGSAGFSRATRGLFESGFLTGLSRTSSRPRAEPNEDHVRQLMDMGFTREHTLEALQQSTTLERAAEWALTHPPRLPQTFGTGLSEEEEMMQAIAMSLGEAIQPSVDQQEEEKKKKEEEERKKKEEEERKQKLMEEQDKIPEEAPLDKAILNEFVDSMLPGCLKLLDDIPETVYRVCDLLVVANNRNGTEWRDKMLEMVISQISENARLLCNSFASILVDPAGVTDPKVIENLSSCLASRIHLLCLLFEEIRMACAQRVEASNILDTLITLLYTAQKWMAQMKLTKTPKWMGPAMLLIDLYEKTVLTCKRKVAQQGASHTWKWFDDSTGRWCTYSRSNNKTIDDAYWAGKPSVKFTAARRRYVVHFNTMIQVNEETMNKRPIMQALPAPKTEEDKGDKKEDDGEREAKKLKTSESLESAAKAEVAGTSQESKDETIAKEPEIVEIQGLGDKEIPTLIRACVGLIGVPVDPDTMHAVLRICLRFTRDHTSALLFAELGGPRLLLSLTQASSFNSFPILANLLLRHVFEERMVLQNTMDKLIYAVANKGVGCNTCNVALGSVGCREMNFVLRKLGPLACRDQELFMNSARGSLKIALPPAKRGEEDESRYTGPNALQLLKALAPKTFTPPTLNGPMLQVLCDLLDALIVPVLPSQQEDKEAKSKQPQPTATASASAPAATGVASAEGAVAAAAAAAAAAVSDIQTSEDIGMGLREIGDRLLGIYSGRRGPPRTAERLNSVPDGAVQEEPHDASTSGAEAGSPPVTTDSKKTPASSAGTTGQTPSKDETSKSKLLIPKSAILRLLAELVMSYAGIAQAVAQYQYMVGQAKHVKEDGAALAYILDHLLPQCQKAGDKDCPGLAQVLLASIAASNHSPDAQMLLVTEIKGALGRALAMPESSEKHSRIQALTMLISVMIEACPSSSSAHQTTIGTTSYKNQLGGMNIITRLLLRKGLVTDLARVPHSLDLSSPNMASTINSALKPLETLSRIVNHPPVGLRGIGRIKNGAHIIDPRSASTADATGGTGLRCSMDAAIQRSAQAGGGGGVGGRRAHTDRESVANVLGVQDDTQDSTDLDDQADLECIVDELLEGTGGSRAEVLGETLIATGPERLGSLRSAFVDQAGEASQDEMVITMTDDGEEMDQSLGDAEMRSQHSHEGVRTDIDADDDSVQDEDSAAESDSDEGNEDRQDEGEEDEEDEEDDEEEEEEDEEDHDDGSEMDAEDYDITEDLDYFRVGDRDEDMWVGDPDEDMLIQLDPVFSGVPASIRTYQLPVAIHEDTRNANDVSAPNIPVPPSVISASHPLLVRHSDHTNLTHGVSQTNRNQRVARQRVNRHGTTQTVHIYHSGATRPPNVQNVLSRHYNSSLPRLLGLSSSTDIVQLTTTSTGQGNQTRVYVANSGEDINQNREEVSDIFEEGYNMGYFSGSNFLSVVPPVYRRWDEESKVLDGRSVHDCVQALKPEIISVLEKHRDEELTERKEKRKKQAEEDAKKKVEDEAKKKAEEELKKAAEEARKATEAKAGVAKSEEESKEKEENMEVGESSDQPKEAETATNLSTTAPSQPPRSGIDMGQLVASVAESALGSAISSALSAAALTNTITTSTTTAVTTTAASDMAATPTDTALSVAASSLLSSMESRSSAPLQPGLTRVPQLVTVTANSPTPTSTVSASQPWGLFPQLIPATHPSSGDATQSNATTTTTITTTSTNITAAATATLTTMSTIAATPTMASALSAIASSSSSSSLLSSAQAPPWQTSRPTTSIFASLIESDMMEVPLPSVPNPQGSSSPIVSSSITMSATSANRPDHTETPGNISGVSGLPEGVDPSFLAALPENIRQEVLQEHLGIRNAPHQAATQAASTPPSAPGEPAISLSQVNPEFLAALPPHIQEEVLAQERAEQQRHTLAAQSSTSAPVVPAEPVDPAAFIQNLPPGLRQTVLADMDDSVLAVLPADIAAEAQALRLDRVLRHRQLMQDRLLRETGMLSAILRYSGLQGRLGHGMNYYRLSVPRQTGQSWGWGGSGSNRGGSHSRQQGVFSSITQNQGRQLVDLEALTCLLVLLFVNEPKLNLVRLLRVLRNLSFHQPTRQWILQALLSIMERTKACKTQGDGKVASAEADMMPLQKMDSGSGKAYQQPSWLSISMDAALGCRASVFKVQRSSKKSSDKQGSLVCIHPQVAPMVCRHVMDALLALAKEFPYQFIPIASKKDSLKDFSGIPGLSNMSSSASSNNERKSTLTSSQEMGEEAKTSASQGDSKASNKIELDFWDLLVRLDNTSQGRKGKVTSRPSTVPAAKEGQDPDTSNSALSKLMAMLSHPVVKRSTALTDKLLHLLSMVTSSLPDGDKDKISSLQSGVIRRPNSYLSDAVRSSSNRSSSILAVAAPSCGDQSSRGQAASEDTSSSAITPPVGSPMDTASQELPSTQSVNEEESSSSKTEPPVPEKTLVDENLLQLAVEVLTAHTCSEDGLEDATTMLMQLSRGHSTTREAVLRLLLRGAQELGQTLCRDILKLHREVQDYRARQLQTDTSPEDPDDSNTNSASGTSSTVSALQGYITDRYSPSTSIVINAPTTGAKRTGFELRLQSMGLFTGKTSNQNFLLRMLKVIIQLREVAKKAKRVADIQRLGGPNIAAAVAALETNATELMQMMSRRSTVPASSRQTDRQNSQTSQGASGAETSSAASTPSGTANTTPVTEQPPPVASSTVTDTGEVVNPGRTPSAPAETPMEVDSVVQLPEGVGARQLERQASTSTTSSQKHEDDDDGPQLSDLLGLEELWDTLSTCLTELSLTPDTHAVLVLQPAVEAFFLVHASDKDAGKASAAAAPESSQPSASSSSQALHREGLTSSASDMGPISPMPNTAGFFARESSVTSIVTPNMPCDIQKFLTFAEKHRNVLNQILRQSTIHLSEGPFSVLVNHVRILDFDVKRRYFRQEMERGDEGMRREDMAIHVRREHVFEDSYRELHRRTPEQWKNRFYVVFEGEEGQDAGGLLREWYLIISKEIFNQMYALFRTSPGDRVTYIPNPSSHCNSNHLSYFKFVGRIMAKAIYDNKLLECYFSRSFYKHILGKPVKYTDMESEDYAFYQGLVFLLEHDVSELGYDLTFSTEIEEFGVTEARDLKPNGSNLIVTEDNKQEYVHLVCQMKMTSAIRKQIDSFLEGFYDIIPKKLIGIFNEQELELLIAGLPTIDVDDLKANTEYHKYQSNSLQIQWFWRALRSFDQATRAKFVQFVTGTSKVPLQGFASLEGMNGPQKFQIHRDDRSTDRLPTAHTCFNQLDLPAYETYDKLRRMLLLAIEECTEGFGLA</sequence>
<dbReference type="FunFam" id="3.30.2410.10:FF:000004">
    <property type="entry name" value="E3 ubiquitin-protein ligase HUWE1, variant"/>
    <property type="match status" value="1"/>
</dbReference>
<dbReference type="CDD" id="cd14288">
    <property type="entry name" value="UBA_HUWE1"/>
    <property type="match status" value="1"/>
</dbReference>
<dbReference type="InterPro" id="IPR041918">
    <property type="entry name" value="UBA_HUWE1"/>
</dbReference>
<dbReference type="CDD" id="cd00078">
    <property type="entry name" value="HECTc"/>
    <property type="match status" value="1"/>
</dbReference>
<dbReference type="KEGG" id="spu:575674"/>
<feature type="compositionally biased region" description="Basic and acidic residues" evidence="13">
    <location>
        <begin position="2824"/>
        <end position="2870"/>
    </location>
</feature>
<dbReference type="PROSITE" id="PS50030">
    <property type="entry name" value="UBA"/>
    <property type="match status" value="1"/>
</dbReference>
<dbReference type="OMA" id="MWLDDSP"/>
<dbReference type="InterPro" id="IPR009060">
    <property type="entry name" value="UBA-like_sf"/>
</dbReference>
<protein>
    <recommendedName>
        <fullName evidence="4">HECT-type E3 ubiquitin transferase</fullName>
        <ecNumber evidence="4">2.3.2.26</ecNumber>
    </recommendedName>
</protein>
<dbReference type="PANTHER" id="PTHR11254">
    <property type="entry name" value="HECT DOMAIN UBIQUITIN-PROTEIN LIGASE"/>
    <property type="match status" value="1"/>
</dbReference>
<dbReference type="SMART" id="SM00678">
    <property type="entry name" value="WWE"/>
    <property type="match status" value="1"/>
</dbReference>
<dbReference type="SUPFAM" id="SSF48371">
    <property type="entry name" value="ARM repeat"/>
    <property type="match status" value="1"/>
</dbReference>
<evidence type="ECO:0000256" key="5">
    <source>
        <dbReference type="ARBA" id="ARBA00022553"/>
    </source>
</evidence>
<dbReference type="GO" id="GO:0006281">
    <property type="term" value="P:DNA repair"/>
    <property type="evidence" value="ECO:0007669"/>
    <property type="project" value="UniProtKB-KW"/>
</dbReference>
<evidence type="ECO:0000256" key="3">
    <source>
        <dbReference type="ARBA" id="ARBA00004906"/>
    </source>
</evidence>
<name>A0A7M7MYZ7_STRPU</name>
<feature type="region of interest" description="Disordered" evidence="13">
    <location>
        <begin position="1016"/>
        <end position="1045"/>
    </location>
</feature>
<dbReference type="OrthoDB" id="8068875at2759"/>
<evidence type="ECO:0000313" key="18">
    <source>
        <dbReference type="Proteomes" id="UP000007110"/>
    </source>
</evidence>
<feature type="region of interest" description="Disordered" evidence="13">
    <location>
        <begin position="1338"/>
        <end position="1363"/>
    </location>
</feature>
<dbReference type="PROSITE" id="PS50918">
    <property type="entry name" value="WWE"/>
    <property type="match status" value="1"/>
</dbReference>
<dbReference type="InterPro" id="IPR035983">
    <property type="entry name" value="Hect_E3_ubiquitin_ligase"/>
</dbReference>
<feature type="region of interest" description="Disordered" evidence="13">
    <location>
        <begin position="747"/>
        <end position="800"/>
    </location>
</feature>
<feature type="compositionally biased region" description="Low complexity" evidence="13">
    <location>
        <begin position="1022"/>
        <end position="1036"/>
    </location>
</feature>
<evidence type="ECO:0000259" key="14">
    <source>
        <dbReference type="PROSITE" id="PS50030"/>
    </source>
</evidence>
<feature type="compositionally biased region" description="Polar residues" evidence="13">
    <location>
        <begin position="2117"/>
        <end position="2137"/>
    </location>
</feature>